<dbReference type="PROSITE" id="PS51257">
    <property type="entry name" value="PROKAR_LIPOPROTEIN"/>
    <property type="match status" value="1"/>
</dbReference>
<dbReference type="Gene3D" id="3.10.50.40">
    <property type="match status" value="1"/>
</dbReference>
<evidence type="ECO:0000313" key="4">
    <source>
        <dbReference type="Proteomes" id="UP000262325"/>
    </source>
</evidence>
<dbReference type="GO" id="GO:0003755">
    <property type="term" value="F:peptidyl-prolyl cis-trans isomerase activity"/>
    <property type="evidence" value="ECO:0007669"/>
    <property type="project" value="UniProtKB-KW"/>
</dbReference>
<dbReference type="PANTHER" id="PTHR47245">
    <property type="entry name" value="PEPTIDYLPROLYL ISOMERASE"/>
    <property type="match status" value="1"/>
</dbReference>
<dbReference type="AlphaFoldDB" id="A0A3D5QAA1"/>
<dbReference type="PROSITE" id="PS50198">
    <property type="entry name" value="PPIC_PPIASE_2"/>
    <property type="match status" value="1"/>
</dbReference>
<dbReference type="EMBL" id="DPPF01000073">
    <property type="protein sequence ID" value="HCW92746.1"/>
    <property type="molecule type" value="Genomic_DNA"/>
</dbReference>
<protein>
    <recommendedName>
        <fullName evidence="2">PpiC domain-containing protein</fullName>
    </recommendedName>
</protein>
<comment type="caution">
    <text evidence="3">The sequence shown here is derived from an EMBL/GenBank/DDBJ whole genome shotgun (WGS) entry which is preliminary data.</text>
</comment>
<evidence type="ECO:0000313" key="3">
    <source>
        <dbReference type="EMBL" id="HCW92746.1"/>
    </source>
</evidence>
<sequence length="330" mass="38212">MFKVIVLCFFLIIGCGQQKENVTDDSKKAPAEEKSQVTQKKQPVLKINNNAYYVEDIINYAYYTLSEMNEENKNNPEVKKEIIENFIDHKLLLKKAENSGITVDDTKVKRVLDNFKSAFGKENLSTYTNKPVLDIRRLSNVIKEQLIIQKFLAEKLKNIKLEEKDLKNYYDEFVKRYKGVTLYHIYHLVADNAESAGKARQLMRQRHAFSDVAKKFSVGPLKEEGGDMGYVDISNYPAPFQQVKEMRIGSVSSVIKSDYGYHIFKLVDIKRNIRPDFKEIKSKLYSELFIKRQDELLDNLTKELRSNAKITISDNVSFVLSPKPPERSDN</sequence>
<reference evidence="3 4" key="1">
    <citation type="journal article" date="2018" name="Nat. Biotechnol.">
        <title>A standardized bacterial taxonomy based on genome phylogeny substantially revises the tree of life.</title>
        <authorList>
            <person name="Parks D.H."/>
            <person name="Chuvochina M."/>
            <person name="Waite D.W."/>
            <person name="Rinke C."/>
            <person name="Skarshewski A."/>
            <person name="Chaumeil P.A."/>
            <person name="Hugenholtz P."/>
        </authorList>
    </citation>
    <scope>NUCLEOTIDE SEQUENCE [LARGE SCALE GENOMIC DNA]</scope>
    <source>
        <strain evidence="3">UBA8672</strain>
    </source>
</reference>
<organism evidence="3 4">
    <name type="scientific">Flexistipes sinusarabici</name>
    <dbReference type="NCBI Taxonomy" id="2352"/>
    <lineage>
        <taxon>Bacteria</taxon>
        <taxon>Pseudomonadati</taxon>
        <taxon>Deferribacterota</taxon>
        <taxon>Deferribacteres</taxon>
        <taxon>Deferribacterales</taxon>
        <taxon>Flexistipitaceae</taxon>
        <taxon>Flexistipes</taxon>
    </lineage>
</organism>
<dbReference type="InterPro" id="IPR000297">
    <property type="entry name" value="PPIase_PpiC"/>
</dbReference>
<dbReference type="Gene3D" id="1.10.4030.10">
    <property type="entry name" value="Porin chaperone SurA, peptide-binding domain"/>
    <property type="match status" value="1"/>
</dbReference>
<dbReference type="PANTHER" id="PTHR47245:SF2">
    <property type="entry name" value="PEPTIDYL-PROLYL CIS-TRANS ISOMERASE HP_0175-RELATED"/>
    <property type="match status" value="1"/>
</dbReference>
<keyword evidence="1" id="KW-0413">Isomerase</keyword>
<accession>A0A3D5QAA1</accession>
<dbReference type="Proteomes" id="UP000262325">
    <property type="component" value="Unassembled WGS sequence"/>
</dbReference>
<name>A0A3D5QAA1_FLESI</name>
<evidence type="ECO:0000256" key="1">
    <source>
        <dbReference type="PROSITE-ProRule" id="PRU00278"/>
    </source>
</evidence>
<gene>
    <name evidence="3" type="ORF">DHM44_03595</name>
</gene>
<keyword evidence="1" id="KW-0697">Rotamase</keyword>
<dbReference type="Pfam" id="PF00639">
    <property type="entry name" value="Rotamase"/>
    <property type="match status" value="1"/>
</dbReference>
<dbReference type="SUPFAM" id="SSF54534">
    <property type="entry name" value="FKBP-like"/>
    <property type="match status" value="1"/>
</dbReference>
<feature type="domain" description="PpiC" evidence="2">
    <location>
        <begin position="177"/>
        <end position="268"/>
    </location>
</feature>
<dbReference type="InterPro" id="IPR050245">
    <property type="entry name" value="PrsA_foldase"/>
</dbReference>
<dbReference type="InterPro" id="IPR027304">
    <property type="entry name" value="Trigger_fact/SurA_dom_sf"/>
</dbReference>
<evidence type="ECO:0000259" key="2">
    <source>
        <dbReference type="PROSITE" id="PS50198"/>
    </source>
</evidence>
<dbReference type="SUPFAM" id="SSF109998">
    <property type="entry name" value="Triger factor/SurA peptide-binding domain-like"/>
    <property type="match status" value="1"/>
</dbReference>
<proteinExistence type="predicted"/>
<dbReference type="InterPro" id="IPR046357">
    <property type="entry name" value="PPIase_dom_sf"/>
</dbReference>